<keyword evidence="3" id="KW-0464">Manganese</keyword>
<dbReference type="HAMAP" id="MF_00541">
    <property type="entry name" value="RhaA"/>
    <property type="match status" value="1"/>
</dbReference>
<keyword evidence="2" id="KW-0479">Metal-binding</keyword>
<dbReference type="Pfam" id="PF06134">
    <property type="entry name" value="RhaA"/>
    <property type="match status" value="1"/>
</dbReference>
<dbReference type="EC" id="5.3.1.14" evidence="6"/>
<evidence type="ECO:0000256" key="2">
    <source>
        <dbReference type="ARBA" id="ARBA00022723"/>
    </source>
</evidence>
<reference evidence="6" key="1">
    <citation type="submission" date="2018-06" db="EMBL/GenBank/DDBJ databases">
        <authorList>
            <person name="Zhirakovskaya E."/>
        </authorList>
    </citation>
    <scope>NUCLEOTIDE SEQUENCE</scope>
</reference>
<gene>
    <name evidence="6" type="ORF">MNBD_IGNAVI01-558</name>
</gene>
<proteinExistence type="inferred from homology"/>
<keyword evidence="1" id="KW-0963">Cytoplasm</keyword>
<organism evidence="6">
    <name type="scientific">hydrothermal vent metagenome</name>
    <dbReference type="NCBI Taxonomy" id="652676"/>
    <lineage>
        <taxon>unclassified sequences</taxon>
        <taxon>metagenomes</taxon>
        <taxon>ecological metagenomes</taxon>
    </lineage>
</organism>
<dbReference type="InterPro" id="IPR036237">
    <property type="entry name" value="Xyl_isomerase-like_sf"/>
</dbReference>
<dbReference type="InterPro" id="IPR050337">
    <property type="entry name" value="L-rhamnose_isomerase"/>
</dbReference>
<name>A0A3B1C147_9ZZZZ</name>
<dbReference type="GO" id="GO:0030145">
    <property type="term" value="F:manganese ion binding"/>
    <property type="evidence" value="ECO:0007669"/>
    <property type="project" value="InterPro"/>
</dbReference>
<sequence length="421" mass="48312">MNSRVEDNYKAAKDFYNSIGVDVDKALQRLKDFSISIQCWQGDDVGGFETPDSVLSGGGIQVTGNYPGKARTIKELQTDMEKVFSLIPGKHRYNLHAIYGDFAGEKVDRDEIEPKHFEGWVNWAKEKDLKLDFNATLFSHPKADNGFTLSSGDMGIRDFWIEHVKRVREITAYFGKEQNSPSVHNLWIPDGMKDIPFDRWSPRERLKESLDEIFAEEYSKEEMKDAVESKLFGIGSESYVVGSHEFYLGYALTRNKMVCLDMGHFHLTENVADKISSILQFTDEVLFHISRAVRWDSDHIPILNDELREVAAQIVRYNLDKRTNIALDFFDATLNRVGAYVLGIRSAIKSLLLALLEPTSKLKNAEDSEDYLTRLALMEESKFHPVGAVWDYYCMINDVPTEGEWLKEVKEYEKNELSKRS</sequence>
<dbReference type="Gene3D" id="3.20.20.150">
    <property type="entry name" value="Divalent-metal-dependent TIM barrel enzymes"/>
    <property type="match status" value="1"/>
</dbReference>
<evidence type="ECO:0000256" key="3">
    <source>
        <dbReference type="ARBA" id="ARBA00023211"/>
    </source>
</evidence>
<keyword evidence="4 6" id="KW-0413">Isomerase</keyword>
<dbReference type="GO" id="GO:0019324">
    <property type="term" value="P:L-lyxose metabolic process"/>
    <property type="evidence" value="ECO:0007669"/>
    <property type="project" value="TreeGrafter"/>
</dbReference>
<dbReference type="SUPFAM" id="SSF51658">
    <property type="entry name" value="Xylose isomerase-like"/>
    <property type="match status" value="1"/>
</dbReference>
<dbReference type="EMBL" id="UOGD01000206">
    <property type="protein sequence ID" value="VAX21812.1"/>
    <property type="molecule type" value="Genomic_DNA"/>
</dbReference>
<accession>A0A3B1C147</accession>
<protein>
    <submittedName>
        <fullName evidence="6">L-rhamnose isomerase</fullName>
        <ecNumber evidence="6">5.3.1.14</ecNumber>
    </submittedName>
</protein>
<dbReference type="PANTHER" id="PTHR30268">
    <property type="entry name" value="L-RHAMNOSE ISOMERASE"/>
    <property type="match status" value="1"/>
</dbReference>
<dbReference type="PANTHER" id="PTHR30268:SF0">
    <property type="entry name" value="L-RHAMNOSE ISOMERASE"/>
    <property type="match status" value="1"/>
</dbReference>
<dbReference type="AlphaFoldDB" id="A0A3B1C147"/>
<dbReference type="InterPro" id="IPR009308">
    <property type="entry name" value="Rhamnose_isomerase"/>
</dbReference>
<evidence type="ECO:0000313" key="6">
    <source>
        <dbReference type="EMBL" id="VAX21812.1"/>
    </source>
</evidence>
<evidence type="ECO:0000256" key="4">
    <source>
        <dbReference type="ARBA" id="ARBA00023235"/>
    </source>
</evidence>
<keyword evidence="5" id="KW-0684">Rhamnose metabolism</keyword>
<dbReference type="NCBIfam" id="NF002203">
    <property type="entry name" value="PRK01076.1"/>
    <property type="match status" value="1"/>
</dbReference>
<evidence type="ECO:0000256" key="5">
    <source>
        <dbReference type="ARBA" id="ARBA00023308"/>
    </source>
</evidence>
<evidence type="ECO:0000256" key="1">
    <source>
        <dbReference type="ARBA" id="ARBA00022490"/>
    </source>
</evidence>
<dbReference type="NCBIfam" id="TIGR01748">
    <property type="entry name" value="rhaA"/>
    <property type="match status" value="1"/>
</dbReference>
<dbReference type="GO" id="GO:0008740">
    <property type="term" value="F:L-rhamnose isomerase activity"/>
    <property type="evidence" value="ECO:0007669"/>
    <property type="project" value="UniProtKB-EC"/>
</dbReference>
<dbReference type="GO" id="GO:0019301">
    <property type="term" value="P:rhamnose catabolic process"/>
    <property type="evidence" value="ECO:0007669"/>
    <property type="project" value="TreeGrafter"/>
</dbReference>